<feature type="domain" description="Histidine kinase" evidence="11">
    <location>
        <begin position="459"/>
        <end position="542"/>
    </location>
</feature>
<dbReference type="GO" id="GO:0016020">
    <property type="term" value="C:membrane"/>
    <property type="evidence" value="ECO:0007669"/>
    <property type="project" value="InterPro"/>
</dbReference>
<evidence type="ECO:0000256" key="6">
    <source>
        <dbReference type="ARBA" id="ARBA00022723"/>
    </source>
</evidence>
<keyword evidence="7" id="KW-0418">Kinase</keyword>
<evidence type="ECO:0000256" key="1">
    <source>
        <dbReference type="ARBA" id="ARBA00001946"/>
    </source>
</evidence>
<dbReference type="CDD" id="cd16917">
    <property type="entry name" value="HATPase_UhpB-NarQ-NarX-like"/>
    <property type="match status" value="1"/>
</dbReference>
<dbReference type="GO" id="GO:0046983">
    <property type="term" value="F:protein dimerization activity"/>
    <property type="evidence" value="ECO:0007669"/>
    <property type="project" value="InterPro"/>
</dbReference>
<sequence>MRGALDQQERLRLLLDAVVTIAGSLSLDGVLSRIVAIASRLVDSHYAALGVLGDASDKRLRTFVYHGISDEQAVEIGHLPRGHGLLGLLIDRPEPVRLHDIAEHPASYGFPPNHPPMHSFLGVPVRVRDQVFGNLYLTEKSDGTDFTAEDEDIVVALAVAAGVAIDNARLYEDATRREAWLRATAEITALLSEATSEDVALRAIAERAREVAGADVAWIVAGASPEELRVRAIAGVKATDDELAGLRMTSTIGQEVVESGEAVLIQDLSMEPVSVSALPGWPTIGPGVVVPLGSSGSSVRGALALGWAPENVDQYSAMGFELPASFARQAALALQVARAREDQQRLTLLEDRDRIGRDLHDLVIQRLFAVGLGLQSTGRLSDRPEVAKRLDQAVDDIDATIKDIRRTIFALGAPEASADVQGEVSRLVDRAAATLKFRPELVFEGPVRTLISADVVPDLLAVLGEALSNAGRHAFARSGSVRLAVGDQIVLTVTDDGKGMPDDVVESGLANIRRRAEQRGGTFVVESKEGEGTVLRWAVPAG</sequence>
<dbReference type="InterPro" id="IPR011712">
    <property type="entry name" value="Sig_transdc_His_kin_sub3_dim/P"/>
</dbReference>
<dbReference type="GO" id="GO:0000287">
    <property type="term" value="F:magnesium ion binding"/>
    <property type="evidence" value="ECO:0007669"/>
    <property type="project" value="UniProtKB-ARBA"/>
</dbReference>
<evidence type="ECO:0000256" key="4">
    <source>
        <dbReference type="ARBA" id="ARBA00022553"/>
    </source>
</evidence>
<evidence type="ECO:0000313" key="13">
    <source>
        <dbReference type="Proteomes" id="UP000245507"/>
    </source>
</evidence>
<dbReference type="Gene3D" id="1.20.5.1930">
    <property type="match status" value="1"/>
</dbReference>
<reference evidence="12 13" key="1">
    <citation type="submission" date="2018-05" db="EMBL/GenBank/DDBJ databases">
        <title>Nocardioides silvaticus genome.</title>
        <authorList>
            <person name="Li C."/>
            <person name="Wang G."/>
        </authorList>
    </citation>
    <scope>NUCLEOTIDE SEQUENCE [LARGE SCALE GENOMIC DNA]</scope>
    <source>
        <strain evidence="12 13">CCTCC AB 2018079</strain>
    </source>
</reference>
<dbReference type="SMART" id="SM00387">
    <property type="entry name" value="HATPase_c"/>
    <property type="match status" value="1"/>
</dbReference>
<dbReference type="PANTHER" id="PTHR24421:SF56">
    <property type="entry name" value="OXYGEN SENSOR HISTIDINE KINASE RESPONSE REGULATOR DOST"/>
    <property type="match status" value="1"/>
</dbReference>
<keyword evidence="10" id="KW-0902">Two-component regulatory system</keyword>
<dbReference type="SUPFAM" id="SSF55781">
    <property type="entry name" value="GAF domain-like"/>
    <property type="match status" value="2"/>
</dbReference>
<dbReference type="GO" id="GO:0019825">
    <property type="term" value="F:oxygen binding"/>
    <property type="evidence" value="ECO:0007669"/>
    <property type="project" value="UniProtKB-ARBA"/>
</dbReference>
<keyword evidence="6" id="KW-0479">Metal-binding</keyword>
<dbReference type="GO" id="GO:0005524">
    <property type="term" value="F:ATP binding"/>
    <property type="evidence" value="ECO:0007669"/>
    <property type="project" value="UniProtKB-ARBA"/>
</dbReference>
<dbReference type="InterPro" id="IPR050482">
    <property type="entry name" value="Sensor_HK_TwoCompSys"/>
</dbReference>
<dbReference type="PANTHER" id="PTHR24421">
    <property type="entry name" value="NITRATE/NITRITE SENSOR PROTEIN NARX-RELATED"/>
    <property type="match status" value="1"/>
</dbReference>
<dbReference type="Pfam" id="PF02518">
    <property type="entry name" value="HATPase_c"/>
    <property type="match status" value="1"/>
</dbReference>
<dbReference type="Pfam" id="PF07730">
    <property type="entry name" value="HisKA_3"/>
    <property type="match status" value="1"/>
</dbReference>
<organism evidence="12 13">
    <name type="scientific">Nocardioides silvaticus</name>
    <dbReference type="NCBI Taxonomy" id="2201891"/>
    <lineage>
        <taxon>Bacteria</taxon>
        <taxon>Bacillati</taxon>
        <taxon>Actinomycetota</taxon>
        <taxon>Actinomycetes</taxon>
        <taxon>Propionibacteriales</taxon>
        <taxon>Nocardioidaceae</taxon>
        <taxon>Nocardioides</taxon>
    </lineage>
</organism>
<evidence type="ECO:0000256" key="8">
    <source>
        <dbReference type="ARBA" id="ARBA00022842"/>
    </source>
</evidence>
<keyword evidence="13" id="KW-1185">Reference proteome</keyword>
<keyword evidence="8" id="KW-0460">Magnesium</keyword>
<dbReference type="GO" id="GO:0070483">
    <property type="term" value="P:detection of hypoxia"/>
    <property type="evidence" value="ECO:0007669"/>
    <property type="project" value="UniProtKB-ARBA"/>
</dbReference>
<dbReference type="GO" id="GO:0070025">
    <property type="term" value="F:carbon monoxide binding"/>
    <property type="evidence" value="ECO:0007669"/>
    <property type="project" value="UniProtKB-ARBA"/>
</dbReference>
<evidence type="ECO:0000256" key="5">
    <source>
        <dbReference type="ARBA" id="ARBA00022679"/>
    </source>
</evidence>
<dbReference type="SUPFAM" id="SSF55874">
    <property type="entry name" value="ATPase domain of HSP90 chaperone/DNA topoisomerase II/histidine kinase"/>
    <property type="match status" value="1"/>
</dbReference>
<dbReference type="Gene3D" id="3.30.565.10">
    <property type="entry name" value="Histidine kinase-like ATPase, C-terminal domain"/>
    <property type="match status" value="1"/>
</dbReference>
<dbReference type="SMART" id="SM00065">
    <property type="entry name" value="GAF"/>
    <property type="match status" value="2"/>
</dbReference>
<dbReference type="FunFam" id="3.30.450.40:FF:000052">
    <property type="entry name" value="Oxygen sensor histidine kinase response regulator DevS/DosS"/>
    <property type="match status" value="1"/>
</dbReference>
<dbReference type="GO" id="GO:0020037">
    <property type="term" value="F:heme binding"/>
    <property type="evidence" value="ECO:0007669"/>
    <property type="project" value="UniProtKB-ARBA"/>
</dbReference>
<keyword evidence="9" id="KW-0408">Iron</keyword>
<evidence type="ECO:0000256" key="3">
    <source>
        <dbReference type="ARBA" id="ARBA00022490"/>
    </source>
</evidence>
<dbReference type="Pfam" id="PF13185">
    <property type="entry name" value="GAF_2"/>
    <property type="match status" value="2"/>
</dbReference>
<dbReference type="InterPro" id="IPR029016">
    <property type="entry name" value="GAF-like_dom_sf"/>
</dbReference>
<evidence type="ECO:0000256" key="10">
    <source>
        <dbReference type="ARBA" id="ARBA00023012"/>
    </source>
</evidence>
<evidence type="ECO:0000256" key="9">
    <source>
        <dbReference type="ARBA" id="ARBA00023004"/>
    </source>
</evidence>
<dbReference type="GO" id="GO:0000155">
    <property type="term" value="F:phosphorelay sensor kinase activity"/>
    <property type="evidence" value="ECO:0007669"/>
    <property type="project" value="InterPro"/>
</dbReference>
<dbReference type="InterPro" id="IPR005467">
    <property type="entry name" value="His_kinase_dom"/>
</dbReference>
<dbReference type="EMBL" id="QGDD01000003">
    <property type="protein sequence ID" value="PWN03437.1"/>
    <property type="molecule type" value="Genomic_DNA"/>
</dbReference>
<dbReference type="GO" id="GO:0019826">
    <property type="term" value="F:oxygen sensor activity"/>
    <property type="evidence" value="ECO:0007669"/>
    <property type="project" value="UniProtKB-ARBA"/>
</dbReference>
<keyword evidence="4" id="KW-0597">Phosphoprotein</keyword>
<dbReference type="InterPro" id="IPR036890">
    <property type="entry name" value="HATPase_C_sf"/>
</dbReference>
<dbReference type="AlphaFoldDB" id="A0A316TG12"/>
<dbReference type="Proteomes" id="UP000245507">
    <property type="component" value="Unassembled WGS sequence"/>
</dbReference>
<evidence type="ECO:0000256" key="2">
    <source>
        <dbReference type="ARBA" id="ARBA00001971"/>
    </source>
</evidence>
<name>A0A316TG12_9ACTN</name>
<evidence type="ECO:0000256" key="7">
    <source>
        <dbReference type="ARBA" id="ARBA00022777"/>
    </source>
</evidence>
<evidence type="ECO:0000259" key="11">
    <source>
        <dbReference type="PROSITE" id="PS50109"/>
    </source>
</evidence>
<gene>
    <name evidence="12" type="ORF">DJ010_09445</name>
</gene>
<dbReference type="InterPro" id="IPR003594">
    <property type="entry name" value="HATPase_dom"/>
</dbReference>
<keyword evidence="3" id="KW-0963">Cytoplasm</keyword>
<protein>
    <submittedName>
        <fullName evidence="12">Diguanylate cyclase</fullName>
    </submittedName>
</protein>
<dbReference type="PROSITE" id="PS50109">
    <property type="entry name" value="HIS_KIN"/>
    <property type="match status" value="1"/>
</dbReference>
<comment type="cofactor">
    <cofactor evidence="2">
        <name>heme</name>
        <dbReference type="ChEBI" id="CHEBI:30413"/>
    </cofactor>
</comment>
<evidence type="ECO:0000313" key="12">
    <source>
        <dbReference type="EMBL" id="PWN03437.1"/>
    </source>
</evidence>
<dbReference type="OrthoDB" id="5241249at2"/>
<keyword evidence="5" id="KW-0808">Transferase</keyword>
<comment type="cofactor">
    <cofactor evidence="1">
        <name>Mg(2+)</name>
        <dbReference type="ChEBI" id="CHEBI:18420"/>
    </cofactor>
</comment>
<dbReference type="Gene3D" id="3.30.450.40">
    <property type="match status" value="2"/>
</dbReference>
<comment type="caution">
    <text evidence="12">The sequence shown here is derived from an EMBL/GenBank/DDBJ whole genome shotgun (WGS) entry which is preliminary data.</text>
</comment>
<accession>A0A316TG12</accession>
<proteinExistence type="predicted"/>
<dbReference type="GO" id="GO:0070026">
    <property type="term" value="F:nitric oxide binding"/>
    <property type="evidence" value="ECO:0007669"/>
    <property type="project" value="UniProtKB-ARBA"/>
</dbReference>
<dbReference type="InterPro" id="IPR003018">
    <property type="entry name" value="GAF"/>
</dbReference>